<dbReference type="EMBL" id="JBHSJB010000028">
    <property type="protein sequence ID" value="MFC5057901.1"/>
    <property type="molecule type" value="Genomic_DNA"/>
</dbReference>
<keyword evidence="3" id="KW-1185">Reference proteome</keyword>
<dbReference type="Pfam" id="PF11716">
    <property type="entry name" value="MDMPI_N"/>
    <property type="match status" value="1"/>
</dbReference>
<dbReference type="InterPro" id="IPR024344">
    <property type="entry name" value="MDMPI_metal-binding"/>
</dbReference>
<organism evidence="2 3">
    <name type="scientific">Saccharothrix xinjiangensis</name>
    <dbReference type="NCBI Taxonomy" id="204798"/>
    <lineage>
        <taxon>Bacteria</taxon>
        <taxon>Bacillati</taxon>
        <taxon>Actinomycetota</taxon>
        <taxon>Actinomycetes</taxon>
        <taxon>Pseudonocardiales</taxon>
        <taxon>Pseudonocardiaceae</taxon>
        <taxon>Saccharothrix</taxon>
    </lineage>
</organism>
<gene>
    <name evidence="2" type="ORF">ACFPFM_29670</name>
</gene>
<evidence type="ECO:0000313" key="3">
    <source>
        <dbReference type="Proteomes" id="UP001595833"/>
    </source>
</evidence>
<evidence type="ECO:0000313" key="2">
    <source>
        <dbReference type="EMBL" id="MFC5057901.1"/>
    </source>
</evidence>
<dbReference type="InterPro" id="IPR034660">
    <property type="entry name" value="DinB/YfiT-like"/>
</dbReference>
<name>A0ABV9Y5P9_9PSEU</name>
<accession>A0ABV9Y5P9</accession>
<reference evidence="3" key="1">
    <citation type="journal article" date="2019" name="Int. J. Syst. Evol. Microbiol.">
        <title>The Global Catalogue of Microorganisms (GCM) 10K type strain sequencing project: providing services to taxonomists for standard genome sequencing and annotation.</title>
        <authorList>
            <consortium name="The Broad Institute Genomics Platform"/>
            <consortium name="The Broad Institute Genome Sequencing Center for Infectious Disease"/>
            <person name="Wu L."/>
            <person name="Ma J."/>
        </authorList>
    </citation>
    <scope>NUCLEOTIDE SEQUENCE [LARGE SCALE GENOMIC DNA]</scope>
    <source>
        <strain evidence="3">KCTC 12848</strain>
    </source>
</reference>
<dbReference type="Proteomes" id="UP001595833">
    <property type="component" value="Unassembled WGS sequence"/>
</dbReference>
<sequence length="189" mass="20033">MSREQLIPRAVKTAVEVVGGIEPDRLGAPTPCSEYDVRALVHHLLFWGPSLEGAARKESVPPPAAAEPDVDLVTGAWAADLTAQLRRTADAWSAPGAWTGTTRMGGPAEMPAELVGGMVLGEVVVHTWDLAQATGQAATWDDDVLDQVHQDLVPTAQMGRDMGVYGPEVPVPADAPLIHRILGLTGRRP</sequence>
<feature type="domain" description="Mycothiol-dependent maleylpyruvate isomerase metal-binding" evidence="1">
    <location>
        <begin position="15"/>
        <end position="131"/>
    </location>
</feature>
<dbReference type="NCBIfam" id="TIGR03083">
    <property type="entry name" value="maleylpyruvate isomerase family mycothiol-dependent enzyme"/>
    <property type="match status" value="1"/>
</dbReference>
<proteinExistence type="predicted"/>
<dbReference type="Gene3D" id="1.20.120.450">
    <property type="entry name" value="dinb family like domain"/>
    <property type="match status" value="1"/>
</dbReference>
<dbReference type="InterPro" id="IPR017517">
    <property type="entry name" value="Maleyloyr_isom"/>
</dbReference>
<evidence type="ECO:0000259" key="1">
    <source>
        <dbReference type="Pfam" id="PF11716"/>
    </source>
</evidence>
<protein>
    <submittedName>
        <fullName evidence="2">TIGR03086 family metal-binding protein</fullName>
    </submittedName>
</protein>
<dbReference type="NCBIfam" id="TIGR03086">
    <property type="entry name" value="TIGR03086 family metal-binding protein"/>
    <property type="match status" value="1"/>
</dbReference>
<dbReference type="RefSeq" id="WP_344036191.1">
    <property type="nucleotide sequence ID" value="NZ_BAAAKE010000004.1"/>
</dbReference>
<dbReference type="SUPFAM" id="SSF109854">
    <property type="entry name" value="DinB/YfiT-like putative metalloenzymes"/>
    <property type="match status" value="1"/>
</dbReference>
<dbReference type="InterPro" id="IPR017520">
    <property type="entry name" value="CHP03086"/>
</dbReference>
<comment type="caution">
    <text evidence="2">The sequence shown here is derived from an EMBL/GenBank/DDBJ whole genome shotgun (WGS) entry which is preliminary data.</text>
</comment>